<dbReference type="CDD" id="cd06261">
    <property type="entry name" value="TM_PBP2"/>
    <property type="match status" value="1"/>
</dbReference>
<dbReference type="InterPro" id="IPR011865">
    <property type="entry name" value="CysT_permease"/>
</dbReference>
<dbReference type="PATRIC" id="fig|1317118.6.peg.4353"/>
<comment type="function">
    <text evidence="8">Part of the ABC transporter complex CysAWTP (TC 3.A.1.6.1) involved in sulfate/thiosulfate import. Probably responsible for the translocation of the substrate across the membrane.</text>
</comment>
<proteinExistence type="inferred from homology"/>
<evidence type="ECO:0000256" key="5">
    <source>
        <dbReference type="ARBA" id="ARBA00022989"/>
    </source>
</evidence>
<dbReference type="GO" id="GO:0005886">
    <property type="term" value="C:plasma membrane"/>
    <property type="evidence" value="ECO:0007669"/>
    <property type="project" value="UniProtKB-SubCell"/>
</dbReference>
<comment type="caution">
    <text evidence="9">Lacks conserved residue(s) required for the propagation of feature annotation.</text>
</comment>
<evidence type="ECO:0000313" key="11">
    <source>
        <dbReference type="EMBL" id="ETW10614.1"/>
    </source>
</evidence>
<comment type="similarity">
    <text evidence="9">Belongs to the binding-protein-dependent transport system permease family. CysTW subfamily.</text>
</comment>
<feature type="transmembrane region" description="Helical" evidence="9">
    <location>
        <begin position="227"/>
        <end position="247"/>
    </location>
</feature>
<dbReference type="Proteomes" id="UP000019063">
    <property type="component" value="Unassembled WGS sequence"/>
</dbReference>
<keyword evidence="7 9" id="KW-0472">Membrane</keyword>
<comment type="function">
    <text evidence="9">Part of the ABC transporter complex (TC 3.A.1.6.1) involved in sulfate/thiosulfate import.</text>
</comment>
<feature type="transmembrane region" description="Helical" evidence="9">
    <location>
        <begin position="82"/>
        <end position="109"/>
    </location>
</feature>
<evidence type="ECO:0000256" key="7">
    <source>
        <dbReference type="ARBA" id="ARBA00023136"/>
    </source>
</evidence>
<dbReference type="NCBIfam" id="TIGR00969">
    <property type="entry name" value="3a0106s02"/>
    <property type="match status" value="1"/>
</dbReference>
<dbReference type="STRING" id="1379903.ATO8_21296"/>
<evidence type="ECO:0000256" key="1">
    <source>
        <dbReference type="ARBA" id="ARBA00004651"/>
    </source>
</evidence>
<dbReference type="AlphaFoldDB" id="W4HD07"/>
<evidence type="ECO:0000313" key="12">
    <source>
        <dbReference type="Proteomes" id="UP000019063"/>
    </source>
</evidence>
<keyword evidence="6 9" id="KW-0764">Sulfate transport</keyword>
<keyword evidence="12" id="KW-1185">Reference proteome</keyword>
<dbReference type="Pfam" id="PF00528">
    <property type="entry name" value="BPD_transp_1"/>
    <property type="match status" value="1"/>
</dbReference>
<dbReference type="SUPFAM" id="SSF161098">
    <property type="entry name" value="MetI-like"/>
    <property type="match status" value="1"/>
</dbReference>
<evidence type="ECO:0000259" key="10">
    <source>
        <dbReference type="PROSITE" id="PS50928"/>
    </source>
</evidence>
<dbReference type="eggNOG" id="COG0555">
    <property type="taxonomic scope" value="Bacteria"/>
</dbReference>
<dbReference type="InterPro" id="IPR035906">
    <property type="entry name" value="MetI-like_sf"/>
</dbReference>
<evidence type="ECO:0000256" key="3">
    <source>
        <dbReference type="ARBA" id="ARBA00022448"/>
    </source>
</evidence>
<evidence type="ECO:0000256" key="9">
    <source>
        <dbReference type="RuleBase" id="RU366001"/>
    </source>
</evidence>
<evidence type="ECO:0000256" key="6">
    <source>
        <dbReference type="ARBA" id="ARBA00023032"/>
    </source>
</evidence>
<dbReference type="PROSITE" id="PS50928">
    <property type="entry name" value="ABC_TM1"/>
    <property type="match status" value="1"/>
</dbReference>
<organism evidence="11 12">
    <name type="scientific">Roseivivax marinus</name>
    <dbReference type="NCBI Taxonomy" id="1379903"/>
    <lineage>
        <taxon>Bacteria</taxon>
        <taxon>Pseudomonadati</taxon>
        <taxon>Pseudomonadota</taxon>
        <taxon>Alphaproteobacteria</taxon>
        <taxon>Rhodobacterales</taxon>
        <taxon>Roseobacteraceae</taxon>
        <taxon>Roseivivax</taxon>
    </lineage>
</organism>
<evidence type="ECO:0000256" key="4">
    <source>
        <dbReference type="ARBA" id="ARBA00022692"/>
    </source>
</evidence>
<dbReference type="Gene3D" id="1.10.3720.10">
    <property type="entry name" value="MetI-like"/>
    <property type="match status" value="1"/>
</dbReference>
<feature type="transmembrane region" description="Helical" evidence="9">
    <location>
        <begin position="267"/>
        <end position="289"/>
    </location>
</feature>
<keyword evidence="4 9" id="KW-0812">Transmembrane</keyword>
<dbReference type="EMBL" id="AQQW01000039">
    <property type="protein sequence ID" value="ETW10614.1"/>
    <property type="molecule type" value="Genomic_DNA"/>
</dbReference>
<dbReference type="GO" id="GO:0015419">
    <property type="term" value="F:ABC-type sulfate transporter activity"/>
    <property type="evidence" value="ECO:0007669"/>
    <property type="project" value="UniProtKB-UniRule"/>
</dbReference>
<comment type="subunit">
    <text evidence="2">The complex is composed of two ATP-binding proteins (CysA), two transmembrane proteins (CysT and CysW) and a solute-binding protein (CysP).</text>
</comment>
<gene>
    <name evidence="11" type="ORF">ATO8_21296</name>
</gene>
<feature type="transmembrane region" description="Helical" evidence="9">
    <location>
        <begin position="36"/>
        <end position="62"/>
    </location>
</feature>
<reference evidence="11 12" key="1">
    <citation type="journal article" date="2014" name="Antonie Van Leeuwenhoek">
        <title>Roseivivax atlanticus sp. nov., isolated from surface seawater of the Atlantic Ocean.</title>
        <authorList>
            <person name="Li G."/>
            <person name="Lai Q."/>
            <person name="Liu X."/>
            <person name="Sun F."/>
            <person name="Shao Z."/>
        </authorList>
    </citation>
    <scope>NUCLEOTIDE SEQUENCE [LARGE SCALE GENOMIC DNA]</scope>
    <source>
        <strain evidence="11 12">22II-s10s</strain>
    </source>
</reference>
<evidence type="ECO:0000256" key="8">
    <source>
        <dbReference type="ARBA" id="ARBA00025323"/>
    </source>
</evidence>
<feature type="transmembrane region" description="Helical" evidence="9">
    <location>
        <begin position="155"/>
        <end position="179"/>
    </location>
</feature>
<name>W4HD07_9RHOB</name>
<dbReference type="FunFam" id="1.10.3720.10:FF:000004">
    <property type="entry name" value="Sulfate transport system permease protein CysT"/>
    <property type="match status" value="1"/>
</dbReference>
<comment type="caution">
    <text evidence="11">The sequence shown here is derived from an EMBL/GenBank/DDBJ whole genome shotgun (WGS) entry which is preliminary data.</text>
</comment>
<dbReference type="InterPro" id="IPR005667">
    <property type="entry name" value="Sulph_transpt2"/>
</dbReference>
<sequence length="301" mass="32506">MARAWIDDERRRETMPILQTPLDAVRRRRRSPLPGLGLTLGVTVTFVTLIVLLPLAGLGWQLAQLEVSDYLFVMSDDRTLAALRVTITAAVLATAVNGAFGLLLAWVLVRYPFPGRAALDALVDLPFALPTSVAGIALVALYAEEGWIGSLLAPLGLQVAYSWLGIVVAMTFTSVPFAVRAIQPLIEELDPAEEAAATTLGATRWQTFRAITLPQLMPGILTGTGLSFVRSLGEFGAVIFIAGNIPYETEIASLLIMIRLDEFDYPAAAAIAGTMLAVSLVLLIAINVAQTRLYRRFERGT</sequence>
<protein>
    <recommendedName>
        <fullName evidence="9">Sulfate transport system permease protein CysT</fullName>
    </recommendedName>
</protein>
<feature type="domain" description="ABC transmembrane type-1" evidence="10">
    <location>
        <begin position="83"/>
        <end position="286"/>
    </location>
</feature>
<dbReference type="InterPro" id="IPR000515">
    <property type="entry name" value="MetI-like"/>
</dbReference>
<evidence type="ECO:0000256" key="2">
    <source>
        <dbReference type="ARBA" id="ARBA00011779"/>
    </source>
</evidence>
<feature type="transmembrane region" description="Helical" evidence="9">
    <location>
        <begin position="121"/>
        <end position="143"/>
    </location>
</feature>
<dbReference type="PANTHER" id="PTHR30406:SF10">
    <property type="entry name" value="SULFATE TRANSPORT SYSTEM PERMEASE PROTEIN CYST"/>
    <property type="match status" value="1"/>
</dbReference>
<accession>W4HD07</accession>
<dbReference type="PANTHER" id="PTHR30406">
    <property type="entry name" value="SULFATE TRANSPORT SYSTEM PERMEASE PROTEIN"/>
    <property type="match status" value="1"/>
</dbReference>
<keyword evidence="5 9" id="KW-1133">Transmembrane helix</keyword>
<dbReference type="NCBIfam" id="TIGR02139">
    <property type="entry name" value="permease_CysT"/>
    <property type="match status" value="1"/>
</dbReference>
<comment type="subcellular location">
    <subcellularLocation>
        <location evidence="1">Cell membrane</location>
        <topology evidence="1">Multi-pass membrane protein</topology>
    </subcellularLocation>
</comment>
<keyword evidence="3 9" id="KW-0813">Transport</keyword>